<keyword evidence="2" id="KW-0238">DNA-binding</keyword>
<evidence type="ECO:0000256" key="3">
    <source>
        <dbReference type="ARBA" id="ARBA00023163"/>
    </source>
</evidence>
<evidence type="ECO:0000256" key="2">
    <source>
        <dbReference type="ARBA" id="ARBA00023125"/>
    </source>
</evidence>
<reference evidence="5 6" key="1">
    <citation type="submission" date="2023-01" db="EMBL/GenBank/DDBJ databases">
        <title>Thalassococcus onchidii sp. nov., isolated from a marine invertebrate from the South China Sea.</title>
        <authorList>
            <person name="Xu S."/>
            <person name="Liu Z."/>
            <person name="Xu Y."/>
        </authorList>
    </citation>
    <scope>NUCLEOTIDE SEQUENCE [LARGE SCALE GENOMIC DNA]</scope>
    <source>
        <strain evidence="5 6">KCTC 32084</strain>
    </source>
</reference>
<dbReference type="SMART" id="SM00347">
    <property type="entry name" value="HTH_MARR"/>
    <property type="match status" value="1"/>
</dbReference>
<sequence length="157" mass="17917">MTDKFDLAEFLPYRLAYISERVSQRLSADYGKSHGLTVAEWRILVNLQRLGTASVRDIQVFTNLEKSRVSRAVTRMEKAGLVAKQAGTDDARLVEIGLSEKGIDTLNKVLPSAIEVEHRLIADLTEAQRETFFEVIEKFHRILDDDPDARPRFEKSR</sequence>
<dbReference type="PANTHER" id="PTHR42756">
    <property type="entry name" value="TRANSCRIPTIONAL REGULATOR, MARR"/>
    <property type="match status" value="1"/>
</dbReference>
<name>A0ABT4XS56_9RHOB</name>
<evidence type="ECO:0000313" key="5">
    <source>
        <dbReference type="EMBL" id="MDA7424792.1"/>
    </source>
</evidence>
<keyword evidence="1" id="KW-0805">Transcription regulation</keyword>
<dbReference type="SUPFAM" id="SSF46785">
    <property type="entry name" value="Winged helix' DNA-binding domain"/>
    <property type="match status" value="1"/>
</dbReference>
<dbReference type="Proteomes" id="UP001210720">
    <property type="component" value="Unassembled WGS sequence"/>
</dbReference>
<dbReference type="EMBL" id="JAQIOY010000002">
    <property type="protein sequence ID" value="MDA7424792.1"/>
    <property type="molecule type" value="Genomic_DNA"/>
</dbReference>
<proteinExistence type="predicted"/>
<keyword evidence="3" id="KW-0804">Transcription</keyword>
<evidence type="ECO:0000259" key="4">
    <source>
        <dbReference type="PROSITE" id="PS50995"/>
    </source>
</evidence>
<dbReference type="Pfam" id="PF12802">
    <property type="entry name" value="MarR_2"/>
    <property type="match status" value="1"/>
</dbReference>
<dbReference type="PANTHER" id="PTHR42756:SF1">
    <property type="entry name" value="TRANSCRIPTIONAL REPRESSOR OF EMRAB OPERON"/>
    <property type="match status" value="1"/>
</dbReference>
<dbReference type="PROSITE" id="PS50995">
    <property type="entry name" value="HTH_MARR_2"/>
    <property type="match status" value="1"/>
</dbReference>
<dbReference type="InterPro" id="IPR036390">
    <property type="entry name" value="WH_DNA-bd_sf"/>
</dbReference>
<dbReference type="InterPro" id="IPR000835">
    <property type="entry name" value="HTH_MarR-typ"/>
</dbReference>
<protein>
    <submittedName>
        <fullName evidence="5">MarR family transcriptional regulator</fullName>
    </submittedName>
</protein>
<comment type="caution">
    <text evidence="5">The sequence shown here is derived from an EMBL/GenBank/DDBJ whole genome shotgun (WGS) entry which is preliminary data.</text>
</comment>
<feature type="domain" description="HTH marR-type" evidence="4">
    <location>
        <begin position="8"/>
        <end position="141"/>
    </location>
</feature>
<dbReference type="InterPro" id="IPR036388">
    <property type="entry name" value="WH-like_DNA-bd_sf"/>
</dbReference>
<dbReference type="RefSeq" id="WP_271432131.1">
    <property type="nucleotide sequence ID" value="NZ_JAQIOY010000002.1"/>
</dbReference>
<gene>
    <name evidence="5" type="ORF">PFY00_08655</name>
</gene>
<dbReference type="Gene3D" id="1.10.10.10">
    <property type="entry name" value="Winged helix-like DNA-binding domain superfamily/Winged helix DNA-binding domain"/>
    <property type="match status" value="1"/>
</dbReference>
<evidence type="ECO:0000313" key="6">
    <source>
        <dbReference type="Proteomes" id="UP001210720"/>
    </source>
</evidence>
<keyword evidence="6" id="KW-1185">Reference proteome</keyword>
<dbReference type="PRINTS" id="PR00598">
    <property type="entry name" value="HTHMARR"/>
</dbReference>
<evidence type="ECO:0000256" key="1">
    <source>
        <dbReference type="ARBA" id="ARBA00023015"/>
    </source>
</evidence>
<accession>A0ABT4XS56</accession>
<organism evidence="5 6">
    <name type="scientific">Thalassococcus lentus</name>
    <dbReference type="NCBI Taxonomy" id="1210524"/>
    <lineage>
        <taxon>Bacteria</taxon>
        <taxon>Pseudomonadati</taxon>
        <taxon>Pseudomonadota</taxon>
        <taxon>Alphaproteobacteria</taxon>
        <taxon>Rhodobacterales</taxon>
        <taxon>Roseobacteraceae</taxon>
        <taxon>Thalassococcus</taxon>
    </lineage>
</organism>